<dbReference type="InterPro" id="IPR041078">
    <property type="entry name" value="Plavaka"/>
</dbReference>
<proteinExistence type="predicted"/>
<dbReference type="Pfam" id="PF20722">
    <property type="entry name" value="DUF6830"/>
    <property type="match status" value="1"/>
</dbReference>
<dbReference type="GeneID" id="64591561"/>
<dbReference type="RefSeq" id="XP_041161001.1">
    <property type="nucleotide sequence ID" value="XM_041297797.1"/>
</dbReference>
<gene>
    <name evidence="2" type="ORF">HD556DRAFT_1236042</name>
</gene>
<evidence type="ECO:0000313" key="3">
    <source>
        <dbReference type="Proteomes" id="UP000719766"/>
    </source>
</evidence>
<dbReference type="AlphaFoldDB" id="A0A9P7AT88"/>
<reference evidence="2" key="1">
    <citation type="journal article" date="2020" name="New Phytol.">
        <title>Comparative genomics reveals dynamic genome evolution in host specialist ectomycorrhizal fungi.</title>
        <authorList>
            <person name="Lofgren L.A."/>
            <person name="Nguyen N.H."/>
            <person name="Vilgalys R."/>
            <person name="Ruytinx J."/>
            <person name="Liao H.L."/>
            <person name="Branco S."/>
            <person name="Kuo A."/>
            <person name="LaButti K."/>
            <person name="Lipzen A."/>
            <person name="Andreopoulos W."/>
            <person name="Pangilinan J."/>
            <person name="Riley R."/>
            <person name="Hundley H."/>
            <person name="Na H."/>
            <person name="Barry K."/>
            <person name="Grigoriev I.V."/>
            <person name="Stajich J.E."/>
            <person name="Kennedy P.G."/>
        </authorList>
    </citation>
    <scope>NUCLEOTIDE SEQUENCE</scope>
    <source>
        <strain evidence="2">S12</strain>
    </source>
</reference>
<name>A0A9P7AT88_9AGAM</name>
<dbReference type="Proteomes" id="UP000719766">
    <property type="component" value="Unassembled WGS sequence"/>
</dbReference>
<dbReference type="OrthoDB" id="3252362at2759"/>
<evidence type="ECO:0000313" key="2">
    <source>
        <dbReference type="EMBL" id="KAG1795049.1"/>
    </source>
</evidence>
<accession>A0A9P7AT88</accession>
<dbReference type="InterPro" id="IPR049233">
    <property type="entry name" value="DUF6830"/>
</dbReference>
<feature type="domain" description="DUF6830" evidence="1">
    <location>
        <begin position="246"/>
        <end position="360"/>
    </location>
</feature>
<organism evidence="2 3">
    <name type="scientific">Suillus plorans</name>
    <dbReference type="NCBI Taxonomy" id="116603"/>
    <lineage>
        <taxon>Eukaryota</taxon>
        <taxon>Fungi</taxon>
        <taxon>Dikarya</taxon>
        <taxon>Basidiomycota</taxon>
        <taxon>Agaricomycotina</taxon>
        <taxon>Agaricomycetes</taxon>
        <taxon>Agaricomycetidae</taxon>
        <taxon>Boletales</taxon>
        <taxon>Suillineae</taxon>
        <taxon>Suillaceae</taxon>
        <taxon>Suillus</taxon>
    </lineage>
</organism>
<dbReference type="Pfam" id="PF18759">
    <property type="entry name" value="Plavaka"/>
    <property type="match status" value="1"/>
</dbReference>
<protein>
    <recommendedName>
        <fullName evidence="1">DUF6830 domain-containing protein</fullName>
    </recommendedName>
</protein>
<evidence type="ECO:0000259" key="1">
    <source>
        <dbReference type="Pfam" id="PF20722"/>
    </source>
</evidence>
<keyword evidence="3" id="KW-1185">Reference proteome</keyword>
<dbReference type="EMBL" id="JABBWE010000023">
    <property type="protein sequence ID" value="KAG1795049.1"/>
    <property type="molecule type" value="Genomic_DNA"/>
</dbReference>
<sequence length="502" mass="57554">MTQFARACRDAGVKPLYHPFWEELPHCNIYHAITPDVLHQLYQGLVKHLIAWIKSACSEAEIDARCKRLPPNHNIRLFMKGISVLSRVSGTEHQQICRFLLGIILDVRLPDNASAVRLVRAVRGILDFLYLAQYPCHSDSSLELLRDALNCFHDNKAIFVDLGIRASFNLPKLHSFRHYVSMIRLFGTTDNYNTEYTERLHIDLAKDAYRATNHKDEYMQMTLWLERREKIMWHDKFIQWRLRLQLNPQSHHPLPHSDVIYSRQLKVAKHPSVKRVPLASLAEHYGAPHFQAAVAHFIVQVMHPNLSARQSEDAACDITLPFQSVSVFHKVRYGAVHDDGSMVNNDTVDAIHARPVRHDGHDRRVPARFDTALINLGNGNKTGVEGYRVAQVRVIFALSANVKRALFHKVNVPDHLAYVEWFTPFPATPNVNHGMYSISRALQDGERQASIIPVRNIRRSVHLIPKFGAVAPREWTTSNVLDQCSTFFVNNFTDRDAYVTIL</sequence>
<comment type="caution">
    <text evidence="2">The sequence shown here is derived from an EMBL/GenBank/DDBJ whole genome shotgun (WGS) entry which is preliminary data.</text>
</comment>